<proteinExistence type="predicted"/>
<evidence type="ECO:0000256" key="1">
    <source>
        <dbReference type="SAM" id="MobiDB-lite"/>
    </source>
</evidence>
<dbReference type="AlphaFoldDB" id="L8IRN4"/>
<accession>L8IRN4</accession>
<sequence>QPQFASCPAQQNGLGDRRKEKSEISEERHGSHGSMASVRNLTSVVRPLGAKVTTMPAFRKPVSTRPTGTM</sequence>
<feature type="non-terminal residue" evidence="2">
    <location>
        <position position="1"/>
    </location>
</feature>
<protein>
    <submittedName>
        <fullName evidence="2">Uncharacterized protein</fullName>
    </submittedName>
</protein>
<name>L8IRN4_9CETA</name>
<organism evidence="2 3">
    <name type="scientific">Bos mutus</name>
    <name type="common">wild yak</name>
    <dbReference type="NCBI Taxonomy" id="72004"/>
    <lineage>
        <taxon>Eukaryota</taxon>
        <taxon>Metazoa</taxon>
        <taxon>Chordata</taxon>
        <taxon>Craniata</taxon>
        <taxon>Vertebrata</taxon>
        <taxon>Euteleostomi</taxon>
        <taxon>Mammalia</taxon>
        <taxon>Eutheria</taxon>
        <taxon>Laurasiatheria</taxon>
        <taxon>Artiodactyla</taxon>
        <taxon>Ruminantia</taxon>
        <taxon>Pecora</taxon>
        <taxon>Bovidae</taxon>
        <taxon>Bovinae</taxon>
        <taxon>Bos</taxon>
    </lineage>
</organism>
<feature type="region of interest" description="Disordered" evidence="1">
    <location>
        <begin position="1"/>
        <end position="41"/>
    </location>
</feature>
<feature type="non-terminal residue" evidence="2">
    <location>
        <position position="70"/>
    </location>
</feature>
<feature type="compositionally biased region" description="Polar residues" evidence="1">
    <location>
        <begin position="1"/>
        <end position="13"/>
    </location>
</feature>
<feature type="compositionally biased region" description="Basic and acidic residues" evidence="1">
    <location>
        <begin position="15"/>
        <end position="30"/>
    </location>
</feature>
<dbReference type="EMBL" id="JH880769">
    <property type="protein sequence ID" value="ELR59021.1"/>
    <property type="molecule type" value="Genomic_DNA"/>
</dbReference>
<gene>
    <name evidence="2" type="ORF">M91_17997</name>
</gene>
<reference evidence="2 3" key="1">
    <citation type="journal article" date="2012" name="Nat. Genet.">
        <title>The yak genome and adaptation to life at high altitude.</title>
        <authorList>
            <person name="Qiu Q."/>
            <person name="Zhang G."/>
            <person name="Ma T."/>
            <person name="Qian W."/>
            <person name="Wang J."/>
            <person name="Ye Z."/>
            <person name="Cao C."/>
            <person name="Hu Q."/>
            <person name="Kim J."/>
            <person name="Larkin D.M."/>
            <person name="Auvil L."/>
            <person name="Capitanu B."/>
            <person name="Ma J."/>
            <person name="Lewin H.A."/>
            <person name="Qian X."/>
            <person name="Lang Y."/>
            <person name="Zhou R."/>
            <person name="Wang L."/>
            <person name="Wang K."/>
            <person name="Xia J."/>
            <person name="Liao S."/>
            <person name="Pan S."/>
            <person name="Lu X."/>
            <person name="Hou H."/>
            <person name="Wang Y."/>
            <person name="Zang X."/>
            <person name="Yin Y."/>
            <person name="Ma H."/>
            <person name="Zhang J."/>
            <person name="Wang Z."/>
            <person name="Zhang Y."/>
            <person name="Zhang D."/>
            <person name="Yonezawa T."/>
            <person name="Hasegawa M."/>
            <person name="Zhong Y."/>
            <person name="Liu W."/>
            <person name="Zhang Y."/>
            <person name="Huang Z."/>
            <person name="Zhang S."/>
            <person name="Long R."/>
            <person name="Yang H."/>
            <person name="Wang J."/>
            <person name="Lenstra J.A."/>
            <person name="Cooper D.N."/>
            <person name="Wu Y."/>
            <person name="Wang J."/>
            <person name="Shi P."/>
            <person name="Wang J."/>
            <person name="Liu J."/>
        </authorList>
    </citation>
    <scope>NUCLEOTIDE SEQUENCE [LARGE SCALE GENOMIC DNA]</scope>
    <source>
        <strain evidence="3">yakQH1</strain>
    </source>
</reference>
<evidence type="ECO:0000313" key="3">
    <source>
        <dbReference type="Proteomes" id="UP000011080"/>
    </source>
</evidence>
<evidence type="ECO:0000313" key="2">
    <source>
        <dbReference type="EMBL" id="ELR59021.1"/>
    </source>
</evidence>
<dbReference type="Proteomes" id="UP000011080">
    <property type="component" value="Unassembled WGS sequence"/>
</dbReference>